<dbReference type="SMART" id="SM00451">
    <property type="entry name" value="ZnF_U1"/>
    <property type="match status" value="1"/>
</dbReference>
<dbReference type="GO" id="GO:0008270">
    <property type="term" value="F:zinc ion binding"/>
    <property type="evidence" value="ECO:0007669"/>
    <property type="project" value="UniProtKB-KW"/>
</dbReference>
<keyword evidence="4" id="KW-0862">Zinc</keyword>
<evidence type="ECO:0000256" key="4">
    <source>
        <dbReference type="ARBA" id="ARBA00022833"/>
    </source>
</evidence>
<dbReference type="PROSITE" id="PS50171">
    <property type="entry name" value="ZF_MATRIN"/>
    <property type="match status" value="1"/>
</dbReference>
<dbReference type="GO" id="GO:0003723">
    <property type="term" value="F:RNA binding"/>
    <property type="evidence" value="ECO:0007669"/>
    <property type="project" value="TreeGrafter"/>
</dbReference>
<evidence type="ECO:0000256" key="3">
    <source>
        <dbReference type="ARBA" id="ARBA00022771"/>
    </source>
</evidence>
<evidence type="ECO:0000313" key="9">
    <source>
        <dbReference type="Proteomes" id="UP000288716"/>
    </source>
</evidence>
<dbReference type="Gene3D" id="3.30.160.60">
    <property type="entry name" value="Classic Zinc Finger"/>
    <property type="match status" value="1"/>
</dbReference>
<evidence type="ECO:0000256" key="5">
    <source>
        <dbReference type="ARBA" id="ARBA00023242"/>
    </source>
</evidence>
<dbReference type="InterPro" id="IPR013085">
    <property type="entry name" value="U1-CZ_Znf_C2H2"/>
</dbReference>
<dbReference type="OrthoDB" id="191651at2759"/>
<dbReference type="Pfam" id="PF06220">
    <property type="entry name" value="zf-U1"/>
    <property type="match status" value="1"/>
</dbReference>
<keyword evidence="3" id="KW-0863">Zinc-finger</keyword>
<feature type="domain" description="Matrin-type" evidence="7">
    <location>
        <begin position="10"/>
        <end position="41"/>
    </location>
</feature>
<sequence>TEYWQSLPKKYCQYCKCWFADNKASVEFHEKGLRHQGNVRKRLSELRKKGSQQLVEQKLYNTELMKIEAAAMKSFQKDISSNPRLAAELASTTSVVNKLPEIRYGSNSSEVACGRYGDSHVEEESTTLVRGREKALDTIAKSLERKAKWLEAKTAEGNIYYWNRDTYETRNKPPKSGFLSLDEQLRMNITNAPGDMSVPSTSKTFKIEPYGKWQVVNDKPYNENMVDLQLPNSTLPQLAEQPVVTLTDERKKIEFKEKVVETLDPKRKAGECSFTFKKRKTDTKRCLRQRDEGE</sequence>
<gene>
    <name evidence="8" type="ORF">B4U80_00601</name>
</gene>
<dbReference type="PANTHER" id="PTHR13173:SF10">
    <property type="entry name" value="WW DOMAIN-BINDING PROTEIN 4"/>
    <property type="match status" value="1"/>
</dbReference>
<evidence type="ECO:0000259" key="6">
    <source>
        <dbReference type="PROSITE" id="PS50020"/>
    </source>
</evidence>
<evidence type="ECO:0000256" key="1">
    <source>
        <dbReference type="ARBA" id="ARBA00004123"/>
    </source>
</evidence>
<dbReference type="STRING" id="299467.A0A443SED1"/>
<comment type="subcellular location">
    <subcellularLocation>
        <location evidence="1">Nucleus</location>
    </subcellularLocation>
</comment>
<keyword evidence="5" id="KW-0539">Nucleus</keyword>
<dbReference type="GO" id="GO:0071011">
    <property type="term" value="C:precatalytic spliceosome"/>
    <property type="evidence" value="ECO:0007669"/>
    <property type="project" value="TreeGrafter"/>
</dbReference>
<dbReference type="InterPro" id="IPR036236">
    <property type="entry name" value="Znf_C2H2_sf"/>
</dbReference>
<accession>A0A443SED1</accession>
<evidence type="ECO:0000256" key="2">
    <source>
        <dbReference type="ARBA" id="ARBA00022723"/>
    </source>
</evidence>
<evidence type="ECO:0008006" key="10">
    <source>
        <dbReference type="Google" id="ProtNLM"/>
    </source>
</evidence>
<keyword evidence="2" id="KW-0479">Metal-binding</keyword>
<proteinExistence type="predicted"/>
<organism evidence="8 9">
    <name type="scientific">Leptotrombidium deliense</name>
    <dbReference type="NCBI Taxonomy" id="299467"/>
    <lineage>
        <taxon>Eukaryota</taxon>
        <taxon>Metazoa</taxon>
        <taxon>Ecdysozoa</taxon>
        <taxon>Arthropoda</taxon>
        <taxon>Chelicerata</taxon>
        <taxon>Arachnida</taxon>
        <taxon>Acari</taxon>
        <taxon>Acariformes</taxon>
        <taxon>Trombidiformes</taxon>
        <taxon>Prostigmata</taxon>
        <taxon>Anystina</taxon>
        <taxon>Parasitengona</taxon>
        <taxon>Trombiculoidea</taxon>
        <taxon>Trombiculidae</taxon>
        <taxon>Leptotrombidium</taxon>
    </lineage>
</organism>
<keyword evidence="9" id="KW-1185">Reference proteome</keyword>
<dbReference type="Gene3D" id="2.20.70.10">
    <property type="match status" value="1"/>
</dbReference>
<feature type="domain" description="WW" evidence="6">
    <location>
        <begin position="149"/>
        <end position="176"/>
    </location>
</feature>
<reference evidence="8 9" key="1">
    <citation type="journal article" date="2018" name="Gigascience">
        <title>Genomes of trombidid mites reveal novel predicted allergens and laterally-transferred genes associated with secondary metabolism.</title>
        <authorList>
            <person name="Dong X."/>
            <person name="Chaisiri K."/>
            <person name="Xia D."/>
            <person name="Armstrong S.D."/>
            <person name="Fang Y."/>
            <person name="Donnelly M.J."/>
            <person name="Kadowaki T."/>
            <person name="McGarry J.W."/>
            <person name="Darby A.C."/>
            <person name="Makepeace B.L."/>
        </authorList>
    </citation>
    <scope>NUCLEOTIDE SEQUENCE [LARGE SCALE GENOMIC DNA]</scope>
    <source>
        <strain evidence="8">UoL-UT</strain>
    </source>
</reference>
<evidence type="ECO:0000259" key="7">
    <source>
        <dbReference type="PROSITE" id="PS50171"/>
    </source>
</evidence>
<dbReference type="InterPro" id="IPR000690">
    <property type="entry name" value="Matrin/U1-C_Znf_C2H2"/>
</dbReference>
<dbReference type="InterPro" id="IPR040023">
    <property type="entry name" value="WBP4"/>
</dbReference>
<comment type="caution">
    <text evidence="8">The sequence shown here is derived from an EMBL/GenBank/DDBJ whole genome shotgun (WGS) entry which is preliminary data.</text>
</comment>
<name>A0A443SED1_9ACAR</name>
<dbReference type="AlphaFoldDB" id="A0A443SED1"/>
<evidence type="ECO:0000313" key="8">
    <source>
        <dbReference type="EMBL" id="RWS25862.1"/>
    </source>
</evidence>
<dbReference type="PANTHER" id="PTHR13173">
    <property type="entry name" value="WW DOMAIN BINDING PROTEIN 4"/>
    <property type="match status" value="1"/>
</dbReference>
<dbReference type="PROSITE" id="PS50020">
    <property type="entry name" value="WW_DOMAIN_2"/>
    <property type="match status" value="1"/>
</dbReference>
<dbReference type="InterPro" id="IPR001202">
    <property type="entry name" value="WW_dom"/>
</dbReference>
<dbReference type="VEuPathDB" id="VectorBase:LDEU006178"/>
<protein>
    <recommendedName>
        <fullName evidence="10">WW domain-binding protein 4-like protein</fullName>
    </recommendedName>
</protein>
<dbReference type="InterPro" id="IPR003604">
    <property type="entry name" value="Matrin/U1-like-C_Znf_C2H2"/>
</dbReference>
<dbReference type="SUPFAM" id="SSF57667">
    <property type="entry name" value="beta-beta-alpha zinc fingers"/>
    <property type="match status" value="1"/>
</dbReference>
<dbReference type="GO" id="GO:0000398">
    <property type="term" value="P:mRNA splicing, via spliceosome"/>
    <property type="evidence" value="ECO:0007669"/>
    <property type="project" value="InterPro"/>
</dbReference>
<dbReference type="EMBL" id="NCKV01003307">
    <property type="protein sequence ID" value="RWS25862.1"/>
    <property type="molecule type" value="Genomic_DNA"/>
</dbReference>
<dbReference type="Proteomes" id="UP000288716">
    <property type="component" value="Unassembled WGS sequence"/>
</dbReference>
<feature type="non-terminal residue" evidence="8">
    <location>
        <position position="1"/>
    </location>
</feature>